<keyword evidence="2" id="KW-0732">Signal</keyword>
<evidence type="ECO:0000313" key="4">
    <source>
        <dbReference type="EMBL" id="KAK6119825.1"/>
    </source>
</evidence>
<feature type="domain" description="Phytocyanin" evidence="3">
    <location>
        <begin position="30"/>
        <end position="150"/>
    </location>
</feature>
<dbReference type="PANTHER" id="PTHR33021">
    <property type="entry name" value="BLUE COPPER PROTEIN"/>
    <property type="match status" value="1"/>
</dbReference>
<feature type="chain" id="PRO_5045908881" description="Phytocyanin domain-containing protein" evidence="2">
    <location>
        <begin position="29"/>
        <end position="251"/>
    </location>
</feature>
<dbReference type="EMBL" id="JABTTQ020003127">
    <property type="protein sequence ID" value="KAK6119825.1"/>
    <property type="molecule type" value="Genomic_DNA"/>
</dbReference>
<dbReference type="Proteomes" id="UP001318860">
    <property type="component" value="Unassembled WGS sequence"/>
</dbReference>
<name>A0ABR0UBA2_REHGL</name>
<dbReference type="InterPro" id="IPR039391">
    <property type="entry name" value="Phytocyanin-like"/>
</dbReference>
<dbReference type="InterPro" id="IPR008972">
    <property type="entry name" value="Cupredoxin"/>
</dbReference>
<sequence length="251" mass="27396">MGNKAGDGLIFLILIIFSLFLLPGPVEGYKNYTVGDSLGWYDTLENPKVDYQKWAANKNFTLGDFLIFNTDNNHSVIQTYNFTTYKLCDYADALDNDTIEWSSGGSFVHHPALDLCLSATSESWDDIFFSSDYDGEQCQNGQHLKINVTYGQGLPPSLRSPSDDAPGPISPQSGDDESAPDTLVPSNFDNPKDTSDDGSESESSGSVSLSAFSKLFGVQLHGRLLIVLIFDIEGTSLVPRLQAESPIITIC</sequence>
<feature type="region of interest" description="Disordered" evidence="1">
    <location>
        <begin position="155"/>
        <end position="204"/>
    </location>
</feature>
<evidence type="ECO:0000256" key="2">
    <source>
        <dbReference type="SAM" id="SignalP"/>
    </source>
</evidence>
<dbReference type="PANTHER" id="PTHR33021:SF6">
    <property type="entry name" value="EARLY NODULIN-LIKE PROTEIN 18"/>
    <property type="match status" value="1"/>
</dbReference>
<protein>
    <recommendedName>
        <fullName evidence="3">Phytocyanin domain-containing protein</fullName>
    </recommendedName>
</protein>
<evidence type="ECO:0000313" key="5">
    <source>
        <dbReference type="Proteomes" id="UP001318860"/>
    </source>
</evidence>
<dbReference type="InterPro" id="IPR003245">
    <property type="entry name" value="Phytocyanin_dom"/>
</dbReference>
<evidence type="ECO:0000259" key="3">
    <source>
        <dbReference type="PROSITE" id="PS51485"/>
    </source>
</evidence>
<reference evidence="4 5" key="1">
    <citation type="journal article" date="2021" name="Comput. Struct. Biotechnol. J.">
        <title>De novo genome assembly of the potent medicinal plant Rehmannia glutinosa using nanopore technology.</title>
        <authorList>
            <person name="Ma L."/>
            <person name="Dong C."/>
            <person name="Song C."/>
            <person name="Wang X."/>
            <person name="Zheng X."/>
            <person name="Niu Y."/>
            <person name="Chen S."/>
            <person name="Feng W."/>
        </authorList>
    </citation>
    <scope>NUCLEOTIDE SEQUENCE [LARGE SCALE GENOMIC DNA]</scope>
    <source>
        <strain evidence="4">DH-2019</strain>
    </source>
</reference>
<comment type="caution">
    <text evidence="4">The sequence shown here is derived from an EMBL/GenBank/DDBJ whole genome shotgun (WGS) entry which is preliminary data.</text>
</comment>
<gene>
    <name evidence="4" type="ORF">DH2020_046450</name>
</gene>
<dbReference type="SUPFAM" id="SSF49503">
    <property type="entry name" value="Cupredoxins"/>
    <property type="match status" value="1"/>
</dbReference>
<evidence type="ECO:0000256" key="1">
    <source>
        <dbReference type="SAM" id="MobiDB-lite"/>
    </source>
</evidence>
<organism evidence="4 5">
    <name type="scientific">Rehmannia glutinosa</name>
    <name type="common">Chinese foxglove</name>
    <dbReference type="NCBI Taxonomy" id="99300"/>
    <lineage>
        <taxon>Eukaryota</taxon>
        <taxon>Viridiplantae</taxon>
        <taxon>Streptophyta</taxon>
        <taxon>Embryophyta</taxon>
        <taxon>Tracheophyta</taxon>
        <taxon>Spermatophyta</taxon>
        <taxon>Magnoliopsida</taxon>
        <taxon>eudicotyledons</taxon>
        <taxon>Gunneridae</taxon>
        <taxon>Pentapetalae</taxon>
        <taxon>asterids</taxon>
        <taxon>lamiids</taxon>
        <taxon>Lamiales</taxon>
        <taxon>Orobanchaceae</taxon>
        <taxon>Rehmannieae</taxon>
        <taxon>Rehmannia</taxon>
    </lineage>
</organism>
<accession>A0ABR0UBA2</accession>
<dbReference type="PROSITE" id="PS51485">
    <property type="entry name" value="PHYTOCYANIN"/>
    <property type="match status" value="1"/>
</dbReference>
<proteinExistence type="predicted"/>
<dbReference type="Pfam" id="PF02298">
    <property type="entry name" value="Cu_bind_like"/>
    <property type="match status" value="1"/>
</dbReference>
<keyword evidence="5" id="KW-1185">Reference proteome</keyword>
<feature type="signal peptide" evidence="2">
    <location>
        <begin position="1"/>
        <end position="28"/>
    </location>
</feature>
<dbReference type="Gene3D" id="2.60.40.420">
    <property type="entry name" value="Cupredoxins - blue copper proteins"/>
    <property type="match status" value="1"/>
</dbReference>